<dbReference type="SUPFAM" id="SSF57667">
    <property type="entry name" value="beta-beta-alpha zinc fingers"/>
    <property type="match status" value="1"/>
</dbReference>
<feature type="domain" description="Matrin-type" evidence="8">
    <location>
        <begin position="1"/>
        <end position="29"/>
    </location>
</feature>
<dbReference type="InterPro" id="IPR017340">
    <property type="entry name" value="U1_snRNP-C"/>
</dbReference>
<comment type="subcellular location">
    <subcellularLocation>
        <location evidence="1">Nucleus</location>
    </subcellularLocation>
</comment>
<dbReference type="PANTHER" id="PTHR31148">
    <property type="entry name" value="U1 SMALL NUCLEAR RIBONUCLEOPROTEIN C"/>
    <property type="match status" value="1"/>
</dbReference>
<evidence type="ECO:0000256" key="2">
    <source>
        <dbReference type="ARBA" id="ARBA00022723"/>
    </source>
</evidence>
<gene>
    <name evidence="9" type="ORF">BGW38_010020</name>
</gene>
<organism evidence="9 10">
    <name type="scientific">Lunasporangiospora selenospora</name>
    <dbReference type="NCBI Taxonomy" id="979761"/>
    <lineage>
        <taxon>Eukaryota</taxon>
        <taxon>Fungi</taxon>
        <taxon>Fungi incertae sedis</taxon>
        <taxon>Mucoromycota</taxon>
        <taxon>Mortierellomycotina</taxon>
        <taxon>Mortierellomycetes</taxon>
        <taxon>Mortierellales</taxon>
        <taxon>Mortierellaceae</taxon>
        <taxon>Lunasporangiospora</taxon>
    </lineage>
</organism>
<evidence type="ECO:0000256" key="1">
    <source>
        <dbReference type="ARBA" id="ARBA00004123"/>
    </source>
</evidence>
<evidence type="ECO:0000256" key="5">
    <source>
        <dbReference type="ARBA" id="ARBA00022884"/>
    </source>
</evidence>
<dbReference type="Pfam" id="PF06220">
    <property type="entry name" value="zf-U1"/>
    <property type="match status" value="1"/>
</dbReference>
<name>A0A9P6EX42_9FUNG</name>
<dbReference type="PANTHER" id="PTHR31148:SF1">
    <property type="entry name" value="U1 SMALL NUCLEAR RIBONUCLEOPROTEIN C"/>
    <property type="match status" value="1"/>
</dbReference>
<keyword evidence="2" id="KW-0479">Metal-binding</keyword>
<evidence type="ECO:0000256" key="7">
    <source>
        <dbReference type="ARBA" id="ARBA00023274"/>
    </source>
</evidence>
<dbReference type="InterPro" id="IPR013085">
    <property type="entry name" value="U1-CZ_Znf_C2H2"/>
</dbReference>
<dbReference type="InterPro" id="IPR000690">
    <property type="entry name" value="Matrin/U1-C_Znf_C2H2"/>
</dbReference>
<evidence type="ECO:0000259" key="8">
    <source>
        <dbReference type="PROSITE" id="PS50171"/>
    </source>
</evidence>
<feature type="non-terminal residue" evidence="9">
    <location>
        <position position="55"/>
    </location>
</feature>
<sequence>YCDIFLTHDSSSVRKAHNAGRNHLINVKTYYSELSPDTTQSVVDSIGKAYLEAGQ</sequence>
<protein>
    <recommendedName>
        <fullName evidence="8">Matrin-type domain-containing protein</fullName>
    </recommendedName>
</protein>
<evidence type="ECO:0000256" key="6">
    <source>
        <dbReference type="ARBA" id="ARBA00023242"/>
    </source>
</evidence>
<reference evidence="9" key="1">
    <citation type="journal article" date="2020" name="Fungal Divers.">
        <title>Resolving the Mortierellaceae phylogeny through synthesis of multi-gene phylogenetics and phylogenomics.</title>
        <authorList>
            <person name="Vandepol N."/>
            <person name="Liber J."/>
            <person name="Desiro A."/>
            <person name="Na H."/>
            <person name="Kennedy M."/>
            <person name="Barry K."/>
            <person name="Grigoriev I.V."/>
            <person name="Miller A.N."/>
            <person name="O'Donnell K."/>
            <person name="Stajich J.E."/>
            <person name="Bonito G."/>
        </authorList>
    </citation>
    <scope>NUCLEOTIDE SEQUENCE</scope>
    <source>
        <strain evidence="9">KOD1015</strain>
    </source>
</reference>
<dbReference type="GO" id="GO:0005685">
    <property type="term" value="C:U1 snRNP"/>
    <property type="evidence" value="ECO:0007669"/>
    <property type="project" value="InterPro"/>
</dbReference>
<comment type="caution">
    <text evidence="9">The sequence shown here is derived from an EMBL/GenBank/DDBJ whole genome shotgun (WGS) entry which is preliminary data.</text>
</comment>
<dbReference type="Gene3D" id="3.30.160.60">
    <property type="entry name" value="Classic Zinc Finger"/>
    <property type="match status" value="1"/>
</dbReference>
<keyword evidence="5" id="KW-0694">RNA-binding</keyword>
<dbReference type="PROSITE" id="PS50171">
    <property type="entry name" value="ZF_MATRIN"/>
    <property type="match status" value="1"/>
</dbReference>
<dbReference type="InterPro" id="IPR036236">
    <property type="entry name" value="Znf_C2H2_sf"/>
</dbReference>
<keyword evidence="3" id="KW-0863">Zinc-finger</keyword>
<dbReference type="GO" id="GO:0000395">
    <property type="term" value="P:mRNA 5'-splice site recognition"/>
    <property type="evidence" value="ECO:0007669"/>
    <property type="project" value="InterPro"/>
</dbReference>
<dbReference type="AlphaFoldDB" id="A0A9P6EX42"/>
<evidence type="ECO:0000256" key="4">
    <source>
        <dbReference type="ARBA" id="ARBA00022833"/>
    </source>
</evidence>
<keyword evidence="4" id="KW-0862">Zinc</keyword>
<dbReference type="OrthoDB" id="76567at2759"/>
<keyword evidence="10" id="KW-1185">Reference proteome</keyword>
<accession>A0A9P6EX42</accession>
<feature type="non-terminal residue" evidence="9">
    <location>
        <position position="1"/>
    </location>
</feature>
<evidence type="ECO:0000256" key="3">
    <source>
        <dbReference type="ARBA" id="ARBA00022771"/>
    </source>
</evidence>
<dbReference type="GO" id="GO:0030627">
    <property type="term" value="F:pre-mRNA 5'-splice site binding"/>
    <property type="evidence" value="ECO:0007669"/>
    <property type="project" value="InterPro"/>
</dbReference>
<keyword evidence="7" id="KW-0687">Ribonucleoprotein</keyword>
<evidence type="ECO:0000313" key="9">
    <source>
        <dbReference type="EMBL" id="KAF9537955.1"/>
    </source>
</evidence>
<keyword evidence="6" id="KW-0539">Nucleus</keyword>
<dbReference type="GO" id="GO:0008270">
    <property type="term" value="F:zinc ion binding"/>
    <property type="evidence" value="ECO:0007669"/>
    <property type="project" value="UniProtKB-KW"/>
</dbReference>
<dbReference type="EMBL" id="JAABOA010007752">
    <property type="protein sequence ID" value="KAF9537955.1"/>
    <property type="molecule type" value="Genomic_DNA"/>
</dbReference>
<dbReference type="Proteomes" id="UP000780801">
    <property type="component" value="Unassembled WGS sequence"/>
</dbReference>
<proteinExistence type="predicted"/>
<evidence type="ECO:0000313" key="10">
    <source>
        <dbReference type="Proteomes" id="UP000780801"/>
    </source>
</evidence>